<dbReference type="AlphaFoldDB" id="K3XDD4"/>
<dbReference type="VEuPathDB" id="FungiDB:PYU1_G015202"/>
<dbReference type="SUPFAM" id="SSF51395">
    <property type="entry name" value="FMN-linked oxidoreductases"/>
    <property type="match status" value="1"/>
</dbReference>
<accession>K3XDD4</accession>
<dbReference type="GO" id="GO:0016491">
    <property type="term" value="F:oxidoreductase activity"/>
    <property type="evidence" value="ECO:0007669"/>
    <property type="project" value="InterPro"/>
</dbReference>
<dbReference type="PANTHER" id="PTHR22893">
    <property type="entry name" value="NADH OXIDOREDUCTASE-RELATED"/>
    <property type="match status" value="1"/>
</dbReference>
<dbReference type="Pfam" id="PF00724">
    <property type="entry name" value="Oxidored_FMN"/>
    <property type="match status" value="1"/>
</dbReference>
<dbReference type="EnsemblProtists" id="PYU1_T015233">
    <property type="protein sequence ID" value="PYU1_T015233"/>
    <property type="gene ID" value="PYU1_G015202"/>
</dbReference>
<sequence length="145" mass="16184">MTAVTKDYKLFTPLQVGEGLTLKNRVVYGPLTRARSDVHTRVPNELNAVYYEQRAGAGLIISEATAISEQAFGWYGAPALYNDEQAEGWRKVVKRVHARDGKIFLQLWHMGRQTHPSLNSKGEVVSASATCYEAPHAKQQGRERA</sequence>
<reference evidence="2" key="3">
    <citation type="submission" date="2015-02" db="UniProtKB">
        <authorList>
            <consortium name="EnsemblProtists"/>
        </authorList>
    </citation>
    <scope>IDENTIFICATION</scope>
    <source>
        <strain evidence="2">DAOM BR144</strain>
    </source>
</reference>
<dbReference type="Proteomes" id="UP000019132">
    <property type="component" value="Unassembled WGS sequence"/>
</dbReference>
<protein>
    <recommendedName>
        <fullName evidence="1">NADH:flavin oxidoreductase/NADH oxidase N-terminal domain-containing protein</fullName>
    </recommendedName>
</protein>
<organism evidence="2 3">
    <name type="scientific">Globisporangium ultimum (strain ATCC 200006 / CBS 805.95 / DAOM BR144)</name>
    <name type="common">Pythium ultimum</name>
    <dbReference type="NCBI Taxonomy" id="431595"/>
    <lineage>
        <taxon>Eukaryota</taxon>
        <taxon>Sar</taxon>
        <taxon>Stramenopiles</taxon>
        <taxon>Oomycota</taxon>
        <taxon>Peronosporomycetes</taxon>
        <taxon>Pythiales</taxon>
        <taxon>Pythiaceae</taxon>
        <taxon>Globisporangium</taxon>
    </lineage>
</organism>
<dbReference type="InterPro" id="IPR001155">
    <property type="entry name" value="OxRdtase_FMN_N"/>
</dbReference>
<evidence type="ECO:0000259" key="1">
    <source>
        <dbReference type="Pfam" id="PF00724"/>
    </source>
</evidence>
<dbReference type="Gene3D" id="3.20.20.70">
    <property type="entry name" value="Aldolase class I"/>
    <property type="match status" value="1"/>
</dbReference>
<keyword evidence="3" id="KW-1185">Reference proteome</keyword>
<dbReference type="PANTHER" id="PTHR22893:SF91">
    <property type="entry name" value="NADPH DEHYDROGENASE 2-RELATED"/>
    <property type="match status" value="1"/>
</dbReference>
<dbReference type="STRING" id="431595.K3XDD4"/>
<dbReference type="InterPro" id="IPR013785">
    <property type="entry name" value="Aldolase_TIM"/>
</dbReference>
<reference evidence="3" key="2">
    <citation type="submission" date="2010-04" db="EMBL/GenBank/DDBJ databases">
        <authorList>
            <person name="Buell R."/>
            <person name="Hamilton J."/>
            <person name="Hostetler J."/>
        </authorList>
    </citation>
    <scope>NUCLEOTIDE SEQUENCE [LARGE SCALE GENOMIC DNA]</scope>
    <source>
        <strain evidence="3">DAOM:BR144</strain>
    </source>
</reference>
<dbReference type="OMA" id="SATCYEA"/>
<reference evidence="3" key="1">
    <citation type="journal article" date="2010" name="Genome Biol.">
        <title>Genome sequence of the necrotrophic plant pathogen Pythium ultimum reveals original pathogenicity mechanisms and effector repertoire.</title>
        <authorList>
            <person name="Levesque C.A."/>
            <person name="Brouwer H."/>
            <person name="Cano L."/>
            <person name="Hamilton J.P."/>
            <person name="Holt C."/>
            <person name="Huitema E."/>
            <person name="Raffaele S."/>
            <person name="Robideau G.P."/>
            <person name="Thines M."/>
            <person name="Win J."/>
            <person name="Zerillo M.M."/>
            <person name="Beakes G.W."/>
            <person name="Boore J.L."/>
            <person name="Busam D."/>
            <person name="Dumas B."/>
            <person name="Ferriera S."/>
            <person name="Fuerstenberg S.I."/>
            <person name="Gachon C.M."/>
            <person name="Gaulin E."/>
            <person name="Govers F."/>
            <person name="Grenville-Briggs L."/>
            <person name="Horner N."/>
            <person name="Hostetler J."/>
            <person name="Jiang R.H."/>
            <person name="Johnson J."/>
            <person name="Krajaejun T."/>
            <person name="Lin H."/>
            <person name="Meijer H.J."/>
            <person name="Moore B."/>
            <person name="Morris P."/>
            <person name="Phuntmart V."/>
            <person name="Puiu D."/>
            <person name="Shetty J."/>
            <person name="Stajich J.E."/>
            <person name="Tripathy S."/>
            <person name="Wawra S."/>
            <person name="van West P."/>
            <person name="Whitty B.R."/>
            <person name="Coutinho P.M."/>
            <person name="Henrissat B."/>
            <person name="Martin F."/>
            <person name="Thomas P.D."/>
            <person name="Tyler B.M."/>
            <person name="De Vries R.P."/>
            <person name="Kamoun S."/>
            <person name="Yandell M."/>
            <person name="Tisserat N."/>
            <person name="Buell C.R."/>
        </authorList>
    </citation>
    <scope>NUCLEOTIDE SEQUENCE</scope>
    <source>
        <strain evidence="3">DAOM:BR144</strain>
    </source>
</reference>
<proteinExistence type="predicted"/>
<evidence type="ECO:0000313" key="3">
    <source>
        <dbReference type="Proteomes" id="UP000019132"/>
    </source>
</evidence>
<dbReference type="InterPro" id="IPR045247">
    <property type="entry name" value="Oye-like"/>
</dbReference>
<feature type="domain" description="NADH:flavin oxidoreductase/NADH oxidase N-terminal" evidence="1">
    <location>
        <begin position="9"/>
        <end position="136"/>
    </location>
</feature>
<dbReference type="GO" id="GO:0010181">
    <property type="term" value="F:FMN binding"/>
    <property type="evidence" value="ECO:0007669"/>
    <property type="project" value="InterPro"/>
</dbReference>
<name>K3XDD4_GLOUD</name>
<dbReference type="eggNOG" id="KOG0134">
    <property type="taxonomic scope" value="Eukaryota"/>
</dbReference>
<dbReference type="HOGENOM" id="CLU_012153_8_0_1"/>
<dbReference type="EMBL" id="ADOS01000892">
    <property type="status" value="NOT_ANNOTATED_CDS"/>
    <property type="molecule type" value="Genomic_DNA"/>
</dbReference>
<dbReference type="InParanoid" id="K3XDD4"/>
<evidence type="ECO:0000313" key="2">
    <source>
        <dbReference type="EnsemblProtists" id="PYU1_T015233"/>
    </source>
</evidence>